<comment type="subunit">
    <text evidence="3">Homodimer.</text>
</comment>
<dbReference type="CDD" id="cd00609">
    <property type="entry name" value="AAT_like"/>
    <property type="match status" value="1"/>
</dbReference>
<dbReference type="InterPro" id="IPR050596">
    <property type="entry name" value="AspAT/PAT-like"/>
</dbReference>
<evidence type="ECO:0000259" key="9">
    <source>
        <dbReference type="Pfam" id="PF00155"/>
    </source>
</evidence>
<keyword evidence="6" id="KW-0663">Pyridoxal phosphate</keyword>
<accession>A0A4Y6UAV8</accession>
<comment type="catalytic activity">
    <reaction evidence="7">
        <text>L-aspartate + 2-oxoglutarate = oxaloacetate + L-glutamate</text>
        <dbReference type="Rhea" id="RHEA:21824"/>
        <dbReference type="ChEBI" id="CHEBI:16452"/>
        <dbReference type="ChEBI" id="CHEBI:16810"/>
        <dbReference type="ChEBI" id="CHEBI:29985"/>
        <dbReference type="ChEBI" id="CHEBI:29991"/>
        <dbReference type="EC" id="2.6.1.1"/>
    </reaction>
</comment>
<comment type="similarity">
    <text evidence="2 8">Belongs to the class-I pyridoxal-phosphate-dependent aminotransferase family.</text>
</comment>
<dbReference type="PANTHER" id="PTHR46383">
    <property type="entry name" value="ASPARTATE AMINOTRANSFERASE"/>
    <property type="match status" value="1"/>
</dbReference>
<evidence type="ECO:0000256" key="4">
    <source>
        <dbReference type="ARBA" id="ARBA00022576"/>
    </source>
</evidence>
<dbReference type="EC" id="2.6.1.-" evidence="8"/>
<comment type="cofactor">
    <cofactor evidence="1 8">
        <name>pyridoxal 5'-phosphate</name>
        <dbReference type="ChEBI" id="CHEBI:597326"/>
    </cofactor>
</comment>
<gene>
    <name evidence="10" type="ORF">E3E12_01145</name>
</gene>
<dbReference type="Proteomes" id="UP000318709">
    <property type="component" value="Chromosome"/>
</dbReference>
<dbReference type="PANTHER" id="PTHR46383:SF1">
    <property type="entry name" value="ASPARTATE AMINOTRANSFERASE"/>
    <property type="match status" value="1"/>
</dbReference>
<keyword evidence="11" id="KW-1185">Reference proteome</keyword>
<evidence type="ECO:0000256" key="1">
    <source>
        <dbReference type="ARBA" id="ARBA00001933"/>
    </source>
</evidence>
<name>A0A4Y6UAV8_9PROT</name>
<dbReference type="GO" id="GO:0030170">
    <property type="term" value="F:pyridoxal phosphate binding"/>
    <property type="evidence" value="ECO:0007669"/>
    <property type="project" value="InterPro"/>
</dbReference>
<dbReference type="InterPro" id="IPR015421">
    <property type="entry name" value="PyrdxlP-dep_Trfase_major"/>
</dbReference>
<evidence type="ECO:0000313" key="10">
    <source>
        <dbReference type="EMBL" id="QDH14274.1"/>
    </source>
</evidence>
<keyword evidence="5 8" id="KW-0808">Transferase</keyword>
<dbReference type="Pfam" id="PF00155">
    <property type="entry name" value="Aminotran_1_2"/>
    <property type="match status" value="1"/>
</dbReference>
<dbReference type="Gene3D" id="3.90.1150.10">
    <property type="entry name" value="Aspartate Aminotransferase, domain 1"/>
    <property type="match status" value="1"/>
</dbReference>
<evidence type="ECO:0000313" key="11">
    <source>
        <dbReference type="Proteomes" id="UP000318709"/>
    </source>
</evidence>
<reference evidence="10 11" key="1">
    <citation type="submission" date="2019-03" db="EMBL/GenBank/DDBJ databases">
        <title>The complete genome sequence of Swingsia_sp. F3b2 LMG30590(T).</title>
        <authorList>
            <person name="Chua K.-O."/>
            <person name="Chan K.-G."/>
            <person name="See-Too W.-S."/>
        </authorList>
    </citation>
    <scope>NUCLEOTIDE SEQUENCE [LARGE SCALE GENOMIC DNA]</scope>
    <source>
        <strain evidence="10 11">F3b2</strain>
    </source>
</reference>
<dbReference type="GO" id="GO:0004069">
    <property type="term" value="F:L-aspartate:2-oxoglutarate aminotransferase activity"/>
    <property type="evidence" value="ECO:0007669"/>
    <property type="project" value="UniProtKB-EC"/>
</dbReference>
<evidence type="ECO:0000256" key="2">
    <source>
        <dbReference type="ARBA" id="ARBA00007441"/>
    </source>
</evidence>
<dbReference type="InterPro" id="IPR015422">
    <property type="entry name" value="PyrdxlP-dep_Trfase_small"/>
</dbReference>
<dbReference type="GO" id="GO:0006520">
    <property type="term" value="P:amino acid metabolic process"/>
    <property type="evidence" value="ECO:0007669"/>
    <property type="project" value="InterPro"/>
</dbReference>
<dbReference type="KEGG" id="swf:E3E12_01145"/>
<dbReference type="EMBL" id="CP038231">
    <property type="protein sequence ID" value="QDH14274.1"/>
    <property type="molecule type" value="Genomic_DNA"/>
</dbReference>
<dbReference type="RefSeq" id="WP_141443977.1">
    <property type="nucleotide sequence ID" value="NZ_CP038231.1"/>
</dbReference>
<dbReference type="Gene3D" id="3.40.640.10">
    <property type="entry name" value="Type I PLP-dependent aspartate aminotransferase-like (Major domain)"/>
    <property type="match status" value="1"/>
</dbReference>
<dbReference type="SUPFAM" id="SSF53383">
    <property type="entry name" value="PLP-dependent transferases"/>
    <property type="match status" value="1"/>
</dbReference>
<dbReference type="PROSITE" id="PS00105">
    <property type="entry name" value="AA_TRANSFER_CLASS_1"/>
    <property type="match status" value="1"/>
</dbReference>
<feature type="domain" description="Aminotransferase class I/classII large" evidence="9">
    <location>
        <begin position="25"/>
        <end position="394"/>
    </location>
</feature>
<dbReference type="InterPro" id="IPR015424">
    <property type="entry name" value="PyrdxlP-dep_Trfase"/>
</dbReference>
<evidence type="ECO:0000256" key="6">
    <source>
        <dbReference type="ARBA" id="ARBA00022898"/>
    </source>
</evidence>
<organism evidence="10 11">
    <name type="scientific">Formicincola oecophyllae</name>
    <dbReference type="NCBI Taxonomy" id="2558361"/>
    <lineage>
        <taxon>Bacteria</taxon>
        <taxon>Pseudomonadati</taxon>
        <taxon>Pseudomonadota</taxon>
        <taxon>Alphaproteobacteria</taxon>
        <taxon>Acetobacterales</taxon>
        <taxon>Acetobacteraceae</taxon>
        <taxon>Formicincola</taxon>
    </lineage>
</organism>
<dbReference type="AlphaFoldDB" id="A0A4Y6UAV8"/>
<sequence length="406" mass="42752">MGRIQPSQTIAMSQKARALQSAGADVISLSAGEPDFPTPRHVCDAAIEAIRAGDTKYTDIAGTRSTRAVLAQWLKNLRGLDYGLDEIIICTGGKQVIYNAMTATLNAGDEVIIPAPAWVSYPDIALLSGGKPVVVPCAPSTGYKLTPQALEATVTPRSKWLVLNSPSNPTGAVYSAGELRALADVLARHPQLWIMSDDIYGQLAYGPQWRTGPQGQALAPNILQVAPELKNRTLIVDGASKAYAMTGWRMGFGAGPQALIKAMVKLQGQSTSNSCSIAQAAAKAAFEGPQNCVADMAAAYEKRRDLVVASLEGVPGLACLLPEGAFYVFLSVGGMLGQKSSQGRPLNTDHDVAEALLEEAGVATVPGSAFMAPGHIRLSYATSDENLRQACARIKAFCQAAQPMKA</sequence>
<dbReference type="FunFam" id="3.40.640.10:FF:000033">
    <property type="entry name" value="Aspartate aminotransferase"/>
    <property type="match status" value="1"/>
</dbReference>
<evidence type="ECO:0000256" key="5">
    <source>
        <dbReference type="ARBA" id="ARBA00022679"/>
    </source>
</evidence>
<proteinExistence type="inferred from homology"/>
<protein>
    <recommendedName>
        <fullName evidence="8">Aminotransferase</fullName>
        <ecNumber evidence="8">2.6.1.-</ecNumber>
    </recommendedName>
</protein>
<dbReference type="InterPro" id="IPR004838">
    <property type="entry name" value="NHTrfase_class1_PyrdxlP-BS"/>
</dbReference>
<keyword evidence="4 8" id="KW-0032">Aminotransferase</keyword>
<evidence type="ECO:0000256" key="8">
    <source>
        <dbReference type="RuleBase" id="RU000481"/>
    </source>
</evidence>
<dbReference type="InterPro" id="IPR004839">
    <property type="entry name" value="Aminotransferase_I/II_large"/>
</dbReference>
<dbReference type="OrthoDB" id="9763453at2"/>
<evidence type="ECO:0000256" key="3">
    <source>
        <dbReference type="ARBA" id="ARBA00011738"/>
    </source>
</evidence>
<evidence type="ECO:0000256" key="7">
    <source>
        <dbReference type="ARBA" id="ARBA00049185"/>
    </source>
</evidence>